<sequence length="403" mass="44508">MRRPPRILIALLALIVISASTILTIKFAKGYRPSLKTKALRGTGLLAANSYPRGASVFINDKLTTATDDTLNLPPGDYKVKVQKDGFIPWEKNLTVEAELVTQTNTRLFPAVPTMTPVTFSGALNPLPAPDSQKILFAVQNATSDSKNGLYVLDLSDRPFGLNSDPRQITRTSSKYDLVNAQLTWSPDSGQILAIINEGEVDEATVILDQSRFNDIAELNDVTARLPLILTEWQEVLDKKNHEKIRELPELMQSVATGSAALAFAPEPEKLLYVPGKEITLPVELIPALPASSTQSQQRHIQPGNVYVYDLEEDKNFWIASVSDTSEVFKKIQWYPDSRHLLITEDKKVIIAEYDGTNRHTVYAGPFSGDFSYPWSNGSSLLILASLNGGSNLPPNLYSINLK</sequence>
<dbReference type="Pfam" id="PF08308">
    <property type="entry name" value="PEGA"/>
    <property type="match status" value="1"/>
</dbReference>
<dbReference type="Proteomes" id="UP000034772">
    <property type="component" value="Unassembled WGS sequence"/>
</dbReference>
<accession>A0A0G1U1L7</accession>
<dbReference type="EMBL" id="LCOZ01000005">
    <property type="protein sequence ID" value="KKU87959.1"/>
    <property type="molecule type" value="Genomic_DNA"/>
</dbReference>
<dbReference type="InterPro" id="IPR013784">
    <property type="entry name" value="Carb-bd-like_fold"/>
</dbReference>
<organism evidence="2 3">
    <name type="scientific">Candidatus Beckwithbacteria bacterium GW2011_GWC2_47_9</name>
    <dbReference type="NCBI Taxonomy" id="1618373"/>
    <lineage>
        <taxon>Bacteria</taxon>
        <taxon>Candidatus Beckwithiibacteriota</taxon>
    </lineage>
</organism>
<name>A0A0G1U1L7_9BACT</name>
<evidence type="ECO:0000313" key="3">
    <source>
        <dbReference type="Proteomes" id="UP000034772"/>
    </source>
</evidence>
<protein>
    <submittedName>
        <fullName evidence="2">PEGA domain protein</fullName>
    </submittedName>
</protein>
<evidence type="ECO:0000313" key="2">
    <source>
        <dbReference type="EMBL" id="KKU87959.1"/>
    </source>
</evidence>
<dbReference type="GO" id="GO:0030246">
    <property type="term" value="F:carbohydrate binding"/>
    <property type="evidence" value="ECO:0007669"/>
    <property type="project" value="InterPro"/>
</dbReference>
<dbReference type="SUPFAM" id="SSF82171">
    <property type="entry name" value="DPP6 N-terminal domain-like"/>
    <property type="match status" value="1"/>
</dbReference>
<comment type="caution">
    <text evidence="2">The sequence shown here is derived from an EMBL/GenBank/DDBJ whole genome shotgun (WGS) entry which is preliminary data.</text>
</comment>
<dbReference type="AlphaFoldDB" id="A0A0G1U1L7"/>
<proteinExistence type="predicted"/>
<reference evidence="2 3" key="1">
    <citation type="journal article" date="2015" name="Nature">
        <title>rRNA introns, odd ribosomes, and small enigmatic genomes across a large radiation of phyla.</title>
        <authorList>
            <person name="Brown C.T."/>
            <person name="Hug L.A."/>
            <person name="Thomas B.C."/>
            <person name="Sharon I."/>
            <person name="Castelle C.J."/>
            <person name="Singh A."/>
            <person name="Wilkins M.J."/>
            <person name="Williams K.H."/>
            <person name="Banfield J.F."/>
        </authorList>
    </citation>
    <scope>NUCLEOTIDE SEQUENCE [LARGE SCALE GENOMIC DNA]</scope>
</reference>
<dbReference type="Gene3D" id="2.120.10.30">
    <property type="entry name" value="TolB, C-terminal domain"/>
    <property type="match status" value="1"/>
</dbReference>
<dbReference type="SUPFAM" id="SSF49452">
    <property type="entry name" value="Starch-binding domain-like"/>
    <property type="match status" value="1"/>
</dbReference>
<dbReference type="InterPro" id="IPR013229">
    <property type="entry name" value="PEGA"/>
</dbReference>
<gene>
    <name evidence="2" type="ORF">UY17_C0005G0013</name>
</gene>
<dbReference type="InterPro" id="IPR011042">
    <property type="entry name" value="6-blade_b-propeller_TolB-like"/>
</dbReference>
<feature type="domain" description="PEGA" evidence="1">
    <location>
        <begin position="45"/>
        <end position="108"/>
    </location>
</feature>
<evidence type="ECO:0000259" key="1">
    <source>
        <dbReference type="Pfam" id="PF08308"/>
    </source>
</evidence>